<evidence type="ECO:0000256" key="5">
    <source>
        <dbReference type="ARBA" id="ARBA00022821"/>
    </source>
</evidence>
<protein>
    <recommendedName>
        <fullName evidence="10">Disease resistance protein</fullName>
    </recommendedName>
</protein>
<name>A0AAV5D9B3_ELECO</name>
<dbReference type="InterPro" id="IPR038005">
    <property type="entry name" value="RX-like_CC"/>
</dbReference>
<dbReference type="InterPro" id="IPR027417">
    <property type="entry name" value="P-loop_NTPase"/>
</dbReference>
<reference evidence="8" key="2">
    <citation type="submission" date="2021-12" db="EMBL/GenBank/DDBJ databases">
        <title>Resequencing data analysis of finger millet.</title>
        <authorList>
            <person name="Hatakeyama M."/>
            <person name="Aluri S."/>
            <person name="Balachadran M.T."/>
            <person name="Sivarajan S.R."/>
            <person name="Poveda L."/>
            <person name="Shimizu-Inatsugi R."/>
            <person name="Schlapbach R."/>
            <person name="Sreeman S.M."/>
            <person name="Shimizu K.K."/>
        </authorList>
    </citation>
    <scope>NUCLEOTIDE SEQUENCE</scope>
</reference>
<evidence type="ECO:0000313" key="8">
    <source>
        <dbReference type="EMBL" id="GJN06862.1"/>
    </source>
</evidence>
<evidence type="ECO:0000313" key="9">
    <source>
        <dbReference type="Proteomes" id="UP001054889"/>
    </source>
</evidence>
<organism evidence="8 9">
    <name type="scientific">Eleusine coracana subsp. coracana</name>
    <dbReference type="NCBI Taxonomy" id="191504"/>
    <lineage>
        <taxon>Eukaryota</taxon>
        <taxon>Viridiplantae</taxon>
        <taxon>Streptophyta</taxon>
        <taxon>Embryophyta</taxon>
        <taxon>Tracheophyta</taxon>
        <taxon>Spermatophyta</taxon>
        <taxon>Magnoliopsida</taxon>
        <taxon>Liliopsida</taxon>
        <taxon>Poales</taxon>
        <taxon>Poaceae</taxon>
        <taxon>PACMAD clade</taxon>
        <taxon>Chloridoideae</taxon>
        <taxon>Cynodonteae</taxon>
        <taxon>Eleusininae</taxon>
        <taxon>Eleusine</taxon>
    </lineage>
</organism>
<evidence type="ECO:0000256" key="2">
    <source>
        <dbReference type="ARBA" id="ARBA00022614"/>
    </source>
</evidence>
<comment type="caution">
    <text evidence="8">The sequence shown here is derived from an EMBL/GenBank/DDBJ whole genome shotgun (WGS) entry which is preliminary data.</text>
</comment>
<dbReference type="PANTHER" id="PTHR19338:SF67">
    <property type="entry name" value="AAA+ ATPASE DOMAIN-CONTAINING PROTEIN"/>
    <property type="match status" value="1"/>
</dbReference>
<evidence type="ECO:0008006" key="10">
    <source>
        <dbReference type="Google" id="ProtNLM"/>
    </source>
</evidence>
<feature type="domain" description="NB-ARC" evidence="6">
    <location>
        <begin position="196"/>
        <end position="282"/>
    </location>
</feature>
<reference evidence="8" key="1">
    <citation type="journal article" date="2018" name="DNA Res.">
        <title>Multiple hybrid de novo genome assembly of finger millet, an orphan allotetraploid crop.</title>
        <authorList>
            <person name="Hatakeyama M."/>
            <person name="Aluri S."/>
            <person name="Balachadran M.T."/>
            <person name="Sivarajan S.R."/>
            <person name="Patrignani A."/>
            <person name="Gruter S."/>
            <person name="Poveda L."/>
            <person name="Shimizu-Inatsugi R."/>
            <person name="Baeten J."/>
            <person name="Francoijs K.J."/>
            <person name="Nataraja K.N."/>
            <person name="Reddy Y.A.N."/>
            <person name="Phadnis S."/>
            <person name="Ravikumar R.L."/>
            <person name="Schlapbach R."/>
            <person name="Sreeman S.M."/>
            <person name="Shimizu K.K."/>
        </authorList>
    </citation>
    <scope>NUCLEOTIDE SEQUENCE</scope>
</reference>
<dbReference type="GO" id="GO:0043531">
    <property type="term" value="F:ADP binding"/>
    <property type="evidence" value="ECO:0007669"/>
    <property type="project" value="InterPro"/>
</dbReference>
<evidence type="ECO:0000259" key="7">
    <source>
        <dbReference type="Pfam" id="PF18052"/>
    </source>
</evidence>
<dbReference type="InterPro" id="IPR041118">
    <property type="entry name" value="Rx_N"/>
</dbReference>
<evidence type="ECO:0000256" key="1">
    <source>
        <dbReference type="ARBA" id="ARBA00008894"/>
    </source>
</evidence>
<proteinExistence type="inferred from homology"/>
<dbReference type="CDD" id="cd14798">
    <property type="entry name" value="RX-CC_like"/>
    <property type="match status" value="1"/>
</dbReference>
<dbReference type="EMBL" id="BQKI01000013">
    <property type="protein sequence ID" value="GJN06862.1"/>
    <property type="molecule type" value="Genomic_DNA"/>
</dbReference>
<dbReference type="Pfam" id="PF18052">
    <property type="entry name" value="Rx_N"/>
    <property type="match status" value="1"/>
</dbReference>
<keyword evidence="4" id="KW-0547">Nucleotide-binding</keyword>
<dbReference type="PANTHER" id="PTHR19338">
    <property type="entry name" value="TRANSLOCASE OF INNER MITOCHONDRIAL MEMBRANE 13 HOMOLOG"/>
    <property type="match status" value="1"/>
</dbReference>
<keyword evidence="2" id="KW-0433">Leucine-rich repeat</keyword>
<dbReference type="Proteomes" id="UP001054889">
    <property type="component" value="Unassembled WGS sequence"/>
</dbReference>
<keyword evidence="3" id="KW-0677">Repeat</keyword>
<dbReference type="GO" id="GO:0006952">
    <property type="term" value="P:defense response"/>
    <property type="evidence" value="ECO:0007669"/>
    <property type="project" value="UniProtKB-KW"/>
</dbReference>
<dbReference type="Gene3D" id="1.20.5.4130">
    <property type="match status" value="1"/>
</dbReference>
<sequence>MDAVTGAMANLAPELLELLQEEYRLQTGLREQIESVSKELESIHAALGKVADVPSDQLDEQSKIWARDVREASFDMEDVLDSFLLRAGGRARDPPADTGRLRRALKKMAHLFSKAKARRDIAGTIGNIKKQLKEASERRIRYRIDDTVAKPAASSSTVDPRLSALYTQASRLVGVDEPRDALIKMLSLGDTDVADKKLKVVSVVGAGGFGKTTLVKAVYDKLKPQFDCGAFVPVGRNPDLKKVLRDVLIGLDKERFTKFDLLILDERQLIDELREFLLSKWYASLSQH</sequence>
<dbReference type="Gene3D" id="3.40.50.300">
    <property type="entry name" value="P-loop containing nucleotide triphosphate hydrolases"/>
    <property type="match status" value="1"/>
</dbReference>
<dbReference type="SUPFAM" id="SSF52540">
    <property type="entry name" value="P-loop containing nucleoside triphosphate hydrolases"/>
    <property type="match status" value="1"/>
</dbReference>
<evidence type="ECO:0000259" key="6">
    <source>
        <dbReference type="Pfam" id="PF00931"/>
    </source>
</evidence>
<feature type="domain" description="Disease resistance N-terminal" evidence="7">
    <location>
        <begin position="8"/>
        <end position="91"/>
    </location>
</feature>
<dbReference type="Pfam" id="PF00931">
    <property type="entry name" value="NB-ARC"/>
    <property type="match status" value="1"/>
</dbReference>
<dbReference type="InterPro" id="IPR002182">
    <property type="entry name" value="NB-ARC"/>
</dbReference>
<keyword evidence="5" id="KW-0611">Plant defense</keyword>
<keyword evidence="9" id="KW-1185">Reference proteome</keyword>
<dbReference type="AlphaFoldDB" id="A0AAV5D9B3"/>
<gene>
    <name evidence="8" type="primary">ga24631</name>
    <name evidence="8" type="ORF">PR202_ga24631</name>
</gene>
<accession>A0AAV5D9B3</accession>
<evidence type="ECO:0000256" key="3">
    <source>
        <dbReference type="ARBA" id="ARBA00022737"/>
    </source>
</evidence>
<comment type="similarity">
    <text evidence="1">Belongs to the disease resistance NB-LRR family.</text>
</comment>
<evidence type="ECO:0000256" key="4">
    <source>
        <dbReference type="ARBA" id="ARBA00022741"/>
    </source>
</evidence>